<dbReference type="EMBL" id="CAJEWN010000015">
    <property type="protein sequence ID" value="CAD2134636.1"/>
    <property type="molecule type" value="Genomic_DNA"/>
</dbReference>
<name>A0A6V7TTU4_MELEN</name>
<protein>
    <submittedName>
        <fullName evidence="1">Uncharacterized protein</fullName>
    </submittedName>
</protein>
<reference evidence="1 2" key="1">
    <citation type="submission" date="2020-08" db="EMBL/GenBank/DDBJ databases">
        <authorList>
            <person name="Koutsovoulos G."/>
            <person name="Danchin GJ E."/>
        </authorList>
    </citation>
    <scope>NUCLEOTIDE SEQUENCE [LARGE SCALE GENOMIC DNA]</scope>
</reference>
<organism evidence="1 2">
    <name type="scientific">Meloidogyne enterolobii</name>
    <name type="common">Root-knot nematode worm</name>
    <name type="synonym">Meloidogyne mayaguensis</name>
    <dbReference type="NCBI Taxonomy" id="390850"/>
    <lineage>
        <taxon>Eukaryota</taxon>
        <taxon>Metazoa</taxon>
        <taxon>Ecdysozoa</taxon>
        <taxon>Nematoda</taxon>
        <taxon>Chromadorea</taxon>
        <taxon>Rhabditida</taxon>
        <taxon>Tylenchina</taxon>
        <taxon>Tylenchomorpha</taxon>
        <taxon>Tylenchoidea</taxon>
        <taxon>Meloidogynidae</taxon>
        <taxon>Meloidogyninae</taxon>
        <taxon>Meloidogyne</taxon>
    </lineage>
</organism>
<evidence type="ECO:0000313" key="2">
    <source>
        <dbReference type="Proteomes" id="UP000580250"/>
    </source>
</evidence>
<gene>
    <name evidence="1" type="ORF">MENT_LOCUS4449</name>
</gene>
<dbReference type="AlphaFoldDB" id="A0A6V7TTU4"/>
<evidence type="ECO:0000313" key="1">
    <source>
        <dbReference type="EMBL" id="CAD2134636.1"/>
    </source>
</evidence>
<proteinExistence type="predicted"/>
<dbReference type="Proteomes" id="UP000580250">
    <property type="component" value="Unassembled WGS sequence"/>
</dbReference>
<accession>A0A6V7TTU4</accession>
<comment type="caution">
    <text evidence="1">The sequence shown here is derived from an EMBL/GenBank/DDBJ whole genome shotgun (WGS) entry which is preliminary data.</text>
</comment>
<sequence>MNMFRVSDLHNSREDYNRWMALPAQVNTWRHIYSNEEPEYEVYHCHVVRTRNNY</sequence>